<organism evidence="1 2">
    <name type="scientific">Fuerstiella marisgermanici</name>
    <dbReference type="NCBI Taxonomy" id="1891926"/>
    <lineage>
        <taxon>Bacteria</taxon>
        <taxon>Pseudomonadati</taxon>
        <taxon>Planctomycetota</taxon>
        <taxon>Planctomycetia</taxon>
        <taxon>Planctomycetales</taxon>
        <taxon>Planctomycetaceae</taxon>
        <taxon>Fuerstiella</taxon>
    </lineage>
</organism>
<evidence type="ECO:0000313" key="2">
    <source>
        <dbReference type="Proteomes" id="UP000187735"/>
    </source>
</evidence>
<evidence type="ECO:0000313" key="1">
    <source>
        <dbReference type="EMBL" id="APZ91518.1"/>
    </source>
</evidence>
<dbReference type="RefSeq" id="WP_077023265.1">
    <property type="nucleotide sequence ID" value="NZ_CP017641.1"/>
</dbReference>
<reference evidence="1 2" key="1">
    <citation type="journal article" date="2016" name="Front. Microbiol.">
        <title>Fuerstia marisgermanicae gen. nov., sp. nov., an Unusual Member of the Phylum Planctomycetes from the German Wadden Sea.</title>
        <authorList>
            <person name="Kohn T."/>
            <person name="Heuer A."/>
            <person name="Jogler M."/>
            <person name="Vollmers J."/>
            <person name="Boedeker C."/>
            <person name="Bunk B."/>
            <person name="Rast P."/>
            <person name="Borchert D."/>
            <person name="Glockner I."/>
            <person name="Freese H.M."/>
            <person name="Klenk H.P."/>
            <person name="Overmann J."/>
            <person name="Kaster A.K."/>
            <person name="Rohde M."/>
            <person name="Wiegand S."/>
            <person name="Jogler C."/>
        </authorList>
    </citation>
    <scope>NUCLEOTIDE SEQUENCE [LARGE SCALE GENOMIC DNA]</scope>
    <source>
        <strain evidence="1 2">NH11</strain>
    </source>
</reference>
<dbReference type="KEGG" id="fmr:Fuma_01106"/>
<sequence length="65" mass="7123">MSFSSNELEQQLLETSAGQAVYDSLVQANVNLCTVSAEMVKQMLVAECKYRQTIGYDSHSAMAVC</sequence>
<proteinExistence type="predicted"/>
<name>A0A1P8WBS4_9PLAN</name>
<dbReference type="EMBL" id="CP017641">
    <property type="protein sequence ID" value="APZ91518.1"/>
    <property type="molecule type" value="Genomic_DNA"/>
</dbReference>
<dbReference type="Proteomes" id="UP000187735">
    <property type="component" value="Chromosome"/>
</dbReference>
<dbReference type="AlphaFoldDB" id="A0A1P8WBS4"/>
<gene>
    <name evidence="1" type="ORF">Fuma_01106</name>
</gene>
<accession>A0A1P8WBS4</accession>
<keyword evidence="2" id="KW-1185">Reference proteome</keyword>
<protein>
    <submittedName>
        <fullName evidence="1">Uncharacterized protein</fullName>
    </submittedName>
</protein>